<dbReference type="InterPro" id="IPR006509">
    <property type="entry name" value="RBM39_SF"/>
</dbReference>
<dbReference type="FunFam" id="3.30.70.330:FF:000135">
    <property type="entry name" value="RNA-binding protein 39 isoform X2"/>
    <property type="match status" value="1"/>
</dbReference>
<evidence type="ECO:0000256" key="1">
    <source>
        <dbReference type="ARBA" id="ARBA00022553"/>
    </source>
</evidence>
<dbReference type="NCBIfam" id="TIGR01622">
    <property type="entry name" value="SF-CC1"/>
    <property type="match status" value="1"/>
</dbReference>
<keyword evidence="1" id="KW-0597">Phosphoprotein</keyword>
<dbReference type="Ensembl" id="ENSCCRT00015123606.1">
    <property type="protein sequence ID" value="ENSCCRP00015119804.1"/>
    <property type="gene ID" value="ENSCCRG00015047119.1"/>
</dbReference>
<proteinExistence type="predicted"/>
<accession>A0A8C2BL20</accession>
<dbReference type="InterPro" id="IPR012677">
    <property type="entry name" value="Nucleotide-bd_a/b_plait_sf"/>
</dbReference>
<dbReference type="Pfam" id="PF00076">
    <property type="entry name" value="RRM_1"/>
    <property type="match status" value="2"/>
</dbReference>
<feature type="region of interest" description="Disordered" evidence="5">
    <location>
        <begin position="1"/>
        <end position="53"/>
    </location>
</feature>
<dbReference type="GO" id="GO:0006397">
    <property type="term" value="P:mRNA processing"/>
    <property type="evidence" value="ECO:0007669"/>
    <property type="project" value="InterPro"/>
</dbReference>
<feature type="compositionally biased region" description="Basic residues" evidence="5">
    <location>
        <begin position="1"/>
        <end position="48"/>
    </location>
</feature>
<dbReference type="GO" id="GO:0003723">
    <property type="term" value="F:RNA binding"/>
    <property type="evidence" value="ECO:0007669"/>
    <property type="project" value="UniProtKB-UniRule"/>
</dbReference>
<evidence type="ECO:0000256" key="5">
    <source>
        <dbReference type="SAM" id="MobiDB-lite"/>
    </source>
</evidence>
<reference evidence="7" key="1">
    <citation type="submission" date="2025-08" db="UniProtKB">
        <authorList>
            <consortium name="Ensembl"/>
        </authorList>
    </citation>
    <scope>IDENTIFICATION</scope>
</reference>
<dbReference type="PANTHER" id="PTHR48036">
    <property type="entry name" value="SPLICING FACTOR (PAD-1), PUTATIVE (AFU_ORTHOLOGUE AFUA_1G15810)-RELATED"/>
    <property type="match status" value="1"/>
</dbReference>
<evidence type="ECO:0000313" key="8">
    <source>
        <dbReference type="Proteomes" id="UP000694700"/>
    </source>
</evidence>
<sequence>KSKSRSRSRSRERKRSRSHDRKKSHDRRRSRSKDRKRSRSRERRRSRSKSRERGGRYRAPLYVAIFVIHFLFLSFANRQPIDNLTPEERDARTVFCMQLAARIRPRDLEEFFSAVGKVRDVRIISDRNSRRSKGIAYIEFVDTTSVPLAIGLSGQRLLGVPIIVQASQAEKNRAAALANNLQKGSSGPMRLYVGSLHFNITEDMLRGIFEPFGRIDSIQLMMDSETGRSKGYGFITFADAECAKKALEQLNGFELAGRPMKVGHVTERTDASTASSFLDNDELERTGIDLGTTGRLQLMARLAEGTGLQIPPAAQQALQMSGSMVAMAAATAAMNPGLTLNLPSQPIATHCFQLSNMFNPNSENDPGWEVEIQDDVIEECNKHGGVIHIYVDKKSAEGNVYVKCPSIPAAMAAVSALHGRWFGGKMITAAYVPLPTYHNLFPESVQATQLLMPSRR</sequence>
<name>A0A8C2BL20_CYPCA</name>
<protein>
    <submittedName>
        <fullName evidence="7">RNA binding motif protein 39a</fullName>
    </submittedName>
</protein>
<dbReference type="SUPFAM" id="SSF54928">
    <property type="entry name" value="RNA-binding domain, RBD"/>
    <property type="match status" value="2"/>
</dbReference>
<feature type="domain" description="RRM" evidence="6">
    <location>
        <begin position="189"/>
        <end position="267"/>
    </location>
</feature>
<organism evidence="7 8">
    <name type="scientific">Cyprinus carpio</name>
    <name type="common">Common carp</name>
    <dbReference type="NCBI Taxonomy" id="7962"/>
    <lineage>
        <taxon>Eukaryota</taxon>
        <taxon>Metazoa</taxon>
        <taxon>Chordata</taxon>
        <taxon>Craniata</taxon>
        <taxon>Vertebrata</taxon>
        <taxon>Euteleostomi</taxon>
        <taxon>Actinopterygii</taxon>
        <taxon>Neopterygii</taxon>
        <taxon>Teleostei</taxon>
        <taxon>Ostariophysi</taxon>
        <taxon>Cypriniformes</taxon>
        <taxon>Cyprinidae</taxon>
        <taxon>Cyprininae</taxon>
        <taxon>Cyprinus</taxon>
    </lineage>
</organism>
<evidence type="ECO:0000259" key="6">
    <source>
        <dbReference type="PROSITE" id="PS50102"/>
    </source>
</evidence>
<dbReference type="Gene3D" id="3.30.70.330">
    <property type="match status" value="3"/>
</dbReference>
<dbReference type="Pfam" id="PF15519">
    <property type="entry name" value="RBM39linker"/>
    <property type="match status" value="1"/>
</dbReference>
<dbReference type="CDD" id="cd12285">
    <property type="entry name" value="RRM3_RBM39_like"/>
    <property type="match status" value="1"/>
</dbReference>
<keyword evidence="2" id="KW-0677">Repeat</keyword>
<dbReference type="FunFam" id="3.30.70.330:FF:000080">
    <property type="entry name" value="RNA-binding protein 39 isoform X1"/>
    <property type="match status" value="1"/>
</dbReference>
<dbReference type="GO" id="GO:0005634">
    <property type="term" value="C:nucleus"/>
    <property type="evidence" value="ECO:0007669"/>
    <property type="project" value="InterPro"/>
</dbReference>
<dbReference type="FunFam" id="3.30.70.330:FF:000090">
    <property type="entry name" value="RNA-binding protein 39 isoform X1"/>
    <property type="match status" value="1"/>
</dbReference>
<dbReference type="PROSITE" id="PS50102">
    <property type="entry name" value="RRM"/>
    <property type="match status" value="2"/>
</dbReference>
<dbReference type="InterPro" id="IPR035979">
    <property type="entry name" value="RBD_domain_sf"/>
</dbReference>
<evidence type="ECO:0000256" key="2">
    <source>
        <dbReference type="ARBA" id="ARBA00022737"/>
    </source>
</evidence>
<evidence type="ECO:0000256" key="3">
    <source>
        <dbReference type="ARBA" id="ARBA00022884"/>
    </source>
</evidence>
<dbReference type="AlphaFoldDB" id="A0A8C2BL20"/>
<feature type="domain" description="RRM" evidence="6">
    <location>
        <begin position="92"/>
        <end position="169"/>
    </location>
</feature>
<dbReference type="InterPro" id="IPR029123">
    <property type="entry name" value="RBM39_linker"/>
</dbReference>
<dbReference type="CDD" id="cd12284">
    <property type="entry name" value="RRM2_RBM23_RBM39"/>
    <property type="match status" value="1"/>
</dbReference>
<dbReference type="Proteomes" id="UP000694700">
    <property type="component" value="Unplaced"/>
</dbReference>
<evidence type="ECO:0000256" key="4">
    <source>
        <dbReference type="PROSITE-ProRule" id="PRU00176"/>
    </source>
</evidence>
<evidence type="ECO:0000313" key="7">
    <source>
        <dbReference type="Ensembl" id="ENSCCRP00015119804.1"/>
    </source>
</evidence>
<dbReference type="SMART" id="SM00360">
    <property type="entry name" value="RRM"/>
    <property type="match status" value="3"/>
</dbReference>
<dbReference type="InterPro" id="IPR000504">
    <property type="entry name" value="RRM_dom"/>
</dbReference>
<keyword evidence="3 4" id="KW-0694">RNA-binding</keyword>
<dbReference type="CDD" id="cd12537">
    <property type="entry name" value="RRM1_RBM23"/>
    <property type="match status" value="1"/>
</dbReference>